<feature type="compositionally biased region" description="Polar residues" evidence="1">
    <location>
        <begin position="198"/>
        <end position="212"/>
    </location>
</feature>
<name>W2L7U1_PHYNI</name>
<feature type="compositionally biased region" description="Basic and acidic residues" evidence="1">
    <location>
        <begin position="128"/>
        <end position="138"/>
    </location>
</feature>
<reference evidence="2" key="1">
    <citation type="submission" date="2013-11" db="EMBL/GenBank/DDBJ databases">
        <title>The Genome Sequence of Phytophthora parasitica CHvinca01.</title>
        <authorList>
            <consortium name="The Broad Institute Genomics Platform"/>
            <person name="Russ C."/>
            <person name="Tyler B."/>
            <person name="Panabieres F."/>
            <person name="Shan W."/>
            <person name="Tripathy S."/>
            <person name="Grunwald N."/>
            <person name="Machado M."/>
            <person name="Johnson C.S."/>
            <person name="Arredondo F."/>
            <person name="Hong C."/>
            <person name="Coffey M."/>
            <person name="Young S.K."/>
            <person name="Zeng Q."/>
            <person name="Gargeya S."/>
            <person name="Fitzgerald M."/>
            <person name="Abouelleil A."/>
            <person name="Alvarado L."/>
            <person name="Chapman S.B."/>
            <person name="Gainer-Dewar J."/>
            <person name="Goldberg J."/>
            <person name="Griggs A."/>
            <person name="Gujja S."/>
            <person name="Hansen M."/>
            <person name="Howarth C."/>
            <person name="Imamovic A."/>
            <person name="Ireland A."/>
            <person name="Larimer J."/>
            <person name="McCowan C."/>
            <person name="Murphy C."/>
            <person name="Pearson M."/>
            <person name="Poon T.W."/>
            <person name="Priest M."/>
            <person name="Roberts A."/>
            <person name="Saif S."/>
            <person name="Shea T."/>
            <person name="Sykes S."/>
            <person name="Wortman J."/>
            <person name="Nusbaum C."/>
            <person name="Birren B."/>
        </authorList>
    </citation>
    <scope>NUCLEOTIDE SEQUENCE [LARGE SCALE GENOMIC DNA]</scope>
    <source>
        <strain evidence="2">CHvinca01</strain>
    </source>
</reference>
<feature type="compositionally biased region" description="Basic and acidic residues" evidence="1">
    <location>
        <begin position="34"/>
        <end position="43"/>
    </location>
</feature>
<feature type="compositionally biased region" description="Low complexity" evidence="1">
    <location>
        <begin position="145"/>
        <end position="158"/>
    </location>
</feature>
<protein>
    <submittedName>
        <fullName evidence="2">Uncharacterized protein</fullName>
    </submittedName>
</protein>
<feature type="region of interest" description="Disordered" evidence="1">
    <location>
        <begin position="34"/>
        <end position="277"/>
    </location>
</feature>
<feature type="non-terminal residue" evidence="2">
    <location>
        <position position="376"/>
    </location>
</feature>
<feature type="compositionally biased region" description="Basic and acidic residues" evidence="1">
    <location>
        <begin position="238"/>
        <end position="249"/>
    </location>
</feature>
<feature type="compositionally biased region" description="Polar residues" evidence="1">
    <location>
        <begin position="165"/>
        <end position="174"/>
    </location>
</feature>
<feature type="compositionally biased region" description="Polar residues" evidence="1">
    <location>
        <begin position="362"/>
        <end position="376"/>
    </location>
</feature>
<proteinExistence type="predicted"/>
<dbReference type="EMBL" id="KI679574">
    <property type="protein sequence ID" value="ETL93491.1"/>
    <property type="molecule type" value="Genomic_DNA"/>
</dbReference>
<feature type="compositionally biased region" description="Low complexity" evidence="1">
    <location>
        <begin position="178"/>
        <end position="192"/>
    </location>
</feature>
<evidence type="ECO:0000313" key="2">
    <source>
        <dbReference type="EMBL" id="ETL93491.1"/>
    </source>
</evidence>
<feature type="compositionally biased region" description="Low complexity" evidence="1">
    <location>
        <begin position="52"/>
        <end position="69"/>
    </location>
</feature>
<feature type="region of interest" description="Disordered" evidence="1">
    <location>
        <begin position="295"/>
        <end position="376"/>
    </location>
</feature>
<feature type="compositionally biased region" description="Polar residues" evidence="1">
    <location>
        <begin position="252"/>
        <end position="268"/>
    </location>
</feature>
<organism evidence="2">
    <name type="scientific">Phytophthora nicotianae</name>
    <name type="common">Potato buckeye rot agent</name>
    <name type="synonym">Phytophthora parasitica</name>
    <dbReference type="NCBI Taxonomy" id="4792"/>
    <lineage>
        <taxon>Eukaryota</taxon>
        <taxon>Sar</taxon>
        <taxon>Stramenopiles</taxon>
        <taxon>Oomycota</taxon>
        <taxon>Peronosporomycetes</taxon>
        <taxon>Peronosporales</taxon>
        <taxon>Peronosporaceae</taxon>
        <taxon>Phytophthora</taxon>
    </lineage>
</organism>
<feature type="compositionally biased region" description="Low complexity" evidence="1">
    <location>
        <begin position="314"/>
        <end position="356"/>
    </location>
</feature>
<dbReference type="AlphaFoldDB" id="W2L7U1"/>
<evidence type="ECO:0000256" key="1">
    <source>
        <dbReference type="SAM" id="MobiDB-lite"/>
    </source>
</evidence>
<dbReference type="Proteomes" id="UP000054423">
    <property type="component" value="Unassembled WGS sequence"/>
</dbReference>
<dbReference type="VEuPathDB" id="FungiDB:PPTG_11040"/>
<feature type="compositionally biased region" description="Basic and acidic residues" evidence="1">
    <location>
        <begin position="217"/>
        <end position="231"/>
    </location>
</feature>
<sequence length="376" mass="39452">MAIPTGRSRVVLRCLVVVTLISIVVYGLERRVQTDETEIDRPTKTSSARGLASLSNQVNASSLSSSAEEAVSKEFNDESPASGDGVQTTTETEVPVSSFADSTSDELSEQEGSKPVEPTTGLVLNEKSNAEGSHKEEPPIESNLSDTSTSTTPEHTTTFVDDPGSNESSVSPEKSNTKSIGSSSKGLSSQISPGDIISSPTSDLGVIDSSTGIDPGTDDHVTRENGDKDQESSSMGGEHNDATEHKNEDQENNVNHSGSDTSNGNQVNDSRDKKTTAELEIDEQILWKNEIVTSTATPAKSNLDRNDNTPTLVSSASSGIGSSLNKWDNGSGNDDANGNANENINSNAKNNRAKANVPTLAFSASNETVSSPSTSN</sequence>
<accession>W2L7U1</accession>
<gene>
    <name evidence="2" type="ORF">L917_08346</name>
</gene>